<dbReference type="PROSITE" id="PS50109">
    <property type="entry name" value="HIS_KIN"/>
    <property type="match status" value="1"/>
</dbReference>
<dbReference type="InterPro" id="IPR050351">
    <property type="entry name" value="BphY/WalK/GraS-like"/>
</dbReference>
<comment type="caution">
    <text evidence="12">The sequence shown here is derived from an EMBL/GenBank/DDBJ whole genome shotgun (WGS) entry which is preliminary data.</text>
</comment>
<dbReference type="InterPro" id="IPR036097">
    <property type="entry name" value="HisK_dim/P_sf"/>
</dbReference>
<dbReference type="GO" id="GO:0005886">
    <property type="term" value="C:plasma membrane"/>
    <property type="evidence" value="ECO:0007669"/>
    <property type="project" value="UniProtKB-SubCell"/>
</dbReference>
<dbReference type="PANTHER" id="PTHR42878">
    <property type="entry name" value="TWO-COMPONENT HISTIDINE KINASE"/>
    <property type="match status" value="1"/>
</dbReference>
<dbReference type="InterPro" id="IPR003594">
    <property type="entry name" value="HATPase_dom"/>
</dbReference>
<dbReference type="SUPFAM" id="SSF47384">
    <property type="entry name" value="Homodimeric domain of signal transducing histidine kinase"/>
    <property type="match status" value="1"/>
</dbReference>
<keyword evidence="4" id="KW-0597">Phosphoprotein</keyword>
<dbReference type="Gene3D" id="3.30.565.10">
    <property type="entry name" value="Histidine kinase-like ATPase, C-terminal domain"/>
    <property type="match status" value="1"/>
</dbReference>
<keyword evidence="5" id="KW-0808">Transferase</keyword>
<evidence type="ECO:0000313" key="12">
    <source>
        <dbReference type="EMBL" id="GIF01230.1"/>
    </source>
</evidence>
<dbReference type="CDD" id="cd00075">
    <property type="entry name" value="HATPase"/>
    <property type="match status" value="1"/>
</dbReference>
<evidence type="ECO:0000256" key="4">
    <source>
        <dbReference type="ARBA" id="ARBA00022553"/>
    </source>
</evidence>
<dbReference type="Pfam" id="PF00512">
    <property type="entry name" value="HisKA"/>
    <property type="match status" value="1"/>
</dbReference>
<dbReference type="SMART" id="SM00387">
    <property type="entry name" value="HATPase_c"/>
    <property type="match status" value="1"/>
</dbReference>
<comment type="catalytic activity">
    <reaction evidence="1">
        <text>ATP + protein L-histidine = ADP + protein N-phospho-L-histidine.</text>
        <dbReference type="EC" id="2.7.13.3"/>
    </reaction>
</comment>
<dbReference type="Pfam" id="PF02518">
    <property type="entry name" value="HATPase_c"/>
    <property type="match status" value="1"/>
</dbReference>
<dbReference type="GO" id="GO:0000155">
    <property type="term" value="F:phosphorelay sensor kinase activity"/>
    <property type="evidence" value="ECO:0007669"/>
    <property type="project" value="InterPro"/>
</dbReference>
<dbReference type="CDD" id="cd00082">
    <property type="entry name" value="HisKA"/>
    <property type="match status" value="1"/>
</dbReference>
<evidence type="ECO:0000259" key="11">
    <source>
        <dbReference type="PROSITE" id="PS50109"/>
    </source>
</evidence>
<evidence type="ECO:0000256" key="1">
    <source>
        <dbReference type="ARBA" id="ARBA00000085"/>
    </source>
</evidence>
<dbReference type="Gene3D" id="1.10.287.130">
    <property type="match status" value="1"/>
</dbReference>
<accession>A0A919MZG8</accession>
<keyword evidence="7" id="KW-0418">Kinase</keyword>
<dbReference type="InterPro" id="IPR005467">
    <property type="entry name" value="His_kinase_dom"/>
</dbReference>
<sequence length="248" mass="26687">MAPGHGSELGTIADAFNRTVADLRRRVEADTRFAANVSHELRTPLTTIVNAAELLHARRDALTPLDREILDLLVEEVRRFRTTVIDLLEVSTGDGTTLRAEPIAVADLARVADRVAGRPVSVVPAGAGVVTGDRRRLERVVANLVDNAERHGGGVRRVSVEHRPGTVRLLIDDAGPGIPAERREEIFERFCRLAPHRSAGSGLGLALVAEEVRRHDGRVWVEDGPCGGARFVVELAAGAAAVPALSPW</sequence>
<dbReference type="EC" id="2.7.13.3" evidence="3"/>
<evidence type="ECO:0000256" key="10">
    <source>
        <dbReference type="ARBA" id="ARBA00039401"/>
    </source>
</evidence>
<dbReference type="GO" id="GO:0007234">
    <property type="term" value="P:osmosensory signaling via phosphorelay pathway"/>
    <property type="evidence" value="ECO:0007669"/>
    <property type="project" value="TreeGrafter"/>
</dbReference>
<dbReference type="InterPro" id="IPR036890">
    <property type="entry name" value="HATPase_C_sf"/>
</dbReference>
<keyword evidence="8" id="KW-0067">ATP-binding</keyword>
<dbReference type="GO" id="GO:0030295">
    <property type="term" value="F:protein kinase activator activity"/>
    <property type="evidence" value="ECO:0007669"/>
    <property type="project" value="TreeGrafter"/>
</dbReference>
<evidence type="ECO:0000313" key="13">
    <source>
        <dbReference type="Proteomes" id="UP000636960"/>
    </source>
</evidence>
<dbReference type="GO" id="GO:0005524">
    <property type="term" value="F:ATP binding"/>
    <property type="evidence" value="ECO:0007669"/>
    <property type="project" value="UniProtKB-KW"/>
</dbReference>
<evidence type="ECO:0000256" key="3">
    <source>
        <dbReference type="ARBA" id="ARBA00012438"/>
    </source>
</evidence>
<dbReference type="InterPro" id="IPR004358">
    <property type="entry name" value="Sig_transdc_His_kin-like_C"/>
</dbReference>
<evidence type="ECO:0000256" key="7">
    <source>
        <dbReference type="ARBA" id="ARBA00022777"/>
    </source>
</evidence>
<dbReference type="EMBL" id="BOMV01000100">
    <property type="protein sequence ID" value="GIF01230.1"/>
    <property type="molecule type" value="Genomic_DNA"/>
</dbReference>
<gene>
    <name evidence="12" type="ORF">Ari01nite_86940</name>
</gene>
<keyword evidence="6" id="KW-0547">Nucleotide-binding</keyword>
<organism evidence="12 13">
    <name type="scientific">Paractinoplanes rishiriensis</name>
    <dbReference type="NCBI Taxonomy" id="1050105"/>
    <lineage>
        <taxon>Bacteria</taxon>
        <taxon>Bacillati</taxon>
        <taxon>Actinomycetota</taxon>
        <taxon>Actinomycetes</taxon>
        <taxon>Micromonosporales</taxon>
        <taxon>Micromonosporaceae</taxon>
        <taxon>Paractinoplanes</taxon>
    </lineage>
</organism>
<feature type="domain" description="Histidine kinase" evidence="11">
    <location>
        <begin position="36"/>
        <end position="239"/>
    </location>
</feature>
<evidence type="ECO:0000256" key="5">
    <source>
        <dbReference type="ARBA" id="ARBA00022679"/>
    </source>
</evidence>
<evidence type="ECO:0000256" key="8">
    <source>
        <dbReference type="ARBA" id="ARBA00022840"/>
    </source>
</evidence>
<evidence type="ECO:0000256" key="6">
    <source>
        <dbReference type="ARBA" id="ARBA00022741"/>
    </source>
</evidence>
<dbReference type="SMART" id="SM00388">
    <property type="entry name" value="HisKA"/>
    <property type="match status" value="1"/>
</dbReference>
<dbReference type="PRINTS" id="PR00344">
    <property type="entry name" value="BCTRLSENSOR"/>
</dbReference>
<evidence type="ECO:0000256" key="9">
    <source>
        <dbReference type="ARBA" id="ARBA00023012"/>
    </source>
</evidence>
<proteinExistence type="predicted"/>
<evidence type="ECO:0000256" key="2">
    <source>
        <dbReference type="ARBA" id="ARBA00004236"/>
    </source>
</evidence>
<dbReference type="SUPFAM" id="SSF55874">
    <property type="entry name" value="ATPase domain of HSP90 chaperone/DNA topoisomerase II/histidine kinase"/>
    <property type="match status" value="1"/>
</dbReference>
<name>A0A919MZG8_9ACTN</name>
<dbReference type="GO" id="GO:0000156">
    <property type="term" value="F:phosphorelay response regulator activity"/>
    <property type="evidence" value="ECO:0007669"/>
    <property type="project" value="TreeGrafter"/>
</dbReference>
<reference evidence="12" key="1">
    <citation type="submission" date="2021-01" db="EMBL/GenBank/DDBJ databases">
        <title>Whole genome shotgun sequence of Actinoplanes rishiriensis NBRC 108556.</title>
        <authorList>
            <person name="Komaki H."/>
            <person name="Tamura T."/>
        </authorList>
    </citation>
    <scope>NUCLEOTIDE SEQUENCE</scope>
    <source>
        <strain evidence="12">NBRC 108556</strain>
    </source>
</reference>
<keyword evidence="13" id="KW-1185">Reference proteome</keyword>
<protein>
    <recommendedName>
        <fullName evidence="10">Sensor-like histidine kinase SenX3</fullName>
        <ecNumber evidence="3">2.7.13.3</ecNumber>
    </recommendedName>
</protein>
<keyword evidence="9" id="KW-0902">Two-component regulatory system</keyword>
<dbReference type="AlphaFoldDB" id="A0A919MZG8"/>
<dbReference type="PANTHER" id="PTHR42878:SF7">
    <property type="entry name" value="SENSOR HISTIDINE KINASE GLRK"/>
    <property type="match status" value="1"/>
</dbReference>
<dbReference type="Proteomes" id="UP000636960">
    <property type="component" value="Unassembled WGS sequence"/>
</dbReference>
<dbReference type="InterPro" id="IPR003661">
    <property type="entry name" value="HisK_dim/P_dom"/>
</dbReference>
<comment type="subcellular location">
    <subcellularLocation>
        <location evidence="2">Cell membrane</location>
    </subcellularLocation>
</comment>